<keyword evidence="3" id="KW-1185">Reference proteome</keyword>
<protein>
    <recommendedName>
        <fullName evidence="4">Retrotransposon gag domain-containing protein</fullName>
    </recommendedName>
</protein>
<dbReference type="AlphaFoldDB" id="A0A232EM92"/>
<feature type="region of interest" description="Disordered" evidence="1">
    <location>
        <begin position="77"/>
        <end position="99"/>
    </location>
</feature>
<evidence type="ECO:0008006" key="4">
    <source>
        <dbReference type="Google" id="ProtNLM"/>
    </source>
</evidence>
<sequence>MAPNLVGPSTDRLARLRRLLQGEYHLKNVQALLGKEEDARAIRDEALEEFINKFRDQNLTDIRAAWGFDEQNITKRTTKNPLNQDDSLLNPNTNKGAVPKRGVNKFARVTLETGEQIEMPVEVMKFRRASNPEEPENAIVHELIENQTTRILIVNSTPYNQRVAEPGNLDESMNQIQALAAQQRELIRKCEELRTLNNHLSTRNAQLEASIRGNNNPQPRRTPFNGRSENKPRDVAKLVASWDFKFSEDGEGLSIDQFLSQVQEYRITAALTDEELLRSLPLLLKEPVLDVLCVNQKKWTQFETDMRNQFGSEGYHEEFEGKIRERKQKPNETMNNYLNAMLAMFKKLPEPWIDQKKINPRSIGQVYEAGKRLNEKSANAAVLKPNVDKTYNNGVMANTQKKSETSINTVEVPTINEVTKFISKELTKFRESIKATVANQISLKSSQNSNGLNNNSNQQGDGQSSNQNNSQNFGNNSIEDEIITTADTIIIITTTTQIEMIPTTTIIGEITGMIKTRKLIEEVLTIEADIKTSAIEAVLTIIEERADIA</sequence>
<dbReference type="EMBL" id="NNAY01003397">
    <property type="protein sequence ID" value="OXU19479.1"/>
    <property type="molecule type" value="Genomic_DNA"/>
</dbReference>
<feature type="compositionally biased region" description="Polar residues" evidence="1">
    <location>
        <begin position="79"/>
        <end position="95"/>
    </location>
</feature>
<gene>
    <name evidence="2" type="ORF">TSAR_006282</name>
</gene>
<dbReference type="Proteomes" id="UP000215335">
    <property type="component" value="Unassembled WGS sequence"/>
</dbReference>
<feature type="region of interest" description="Disordered" evidence="1">
    <location>
        <begin position="208"/>
        <end position="232"/>
    </location>
</feature>
<reference evidence="2 3" key="1">
    <citation type="journal article" date="2017" name="Curr. Biol.">
        <title>The Evolution of Venom by Co-option of Single-Copy Genes.</title>
        <authorList>
            <person name="Martinson E.O."/>
            <person name="Mrinalini"/>
            <person name="Kelkar Y.D."/>
            <person name="Chang C.H."/>
            <person name="Werren J.H."/>
        </authorList>
    </citation>
    <scope>NUCLEOTIDE SEQUENCE [LARGE SCALE GENOMIC DNA]</scope>
    <source>
        <strain evidence="2 3">Alberta</strain>
        <tissue evidence="2">Whole body</tissue>
    </source>
</reference>
<feature type="region of interest" description="Disordered" evidence="1">
    <location>
        <begin position="444"/>
        <end position="475"/>
    </location>
</feature>
<evidence type="ECO:0000256" key="1">
    <source>
        <dbReference type="SAM" id="MobiDB-lite"/>
    </source>
</evidence>
<accession>A0A232EM92</accession>
<feature type="compositionally biased region" description="Low complexity" evidence="1">
    <location>
        <begin position="445"/>
        <end position="475"/>
    </location>
</feature>
<comment type="caution">
    <text evidence="2">The sequence shown here is derived from an EMBL/GenBank/DDBJ whole genome shotgun (WGS) entry which is preliminary data.</text>
</comment>
<feature type="compositionally biased region" description="Polar residues" evidence="1">
    <location>
        <begin position="208"/>
        <end position="219"/>
    </location>
</feature>
<name>A0A232EM92_9HYME</name>
<evidence type="ECO:0000313" key="2">
    <source>
        <dbReference type="EMBL" id="OXU19479.1"/>
    </source>
</evidence>
<proteinExistence type="predicted"/>
<evidence type="ECO:0000313" key="3">
    <source>
        <dbReference type="Proteomes" id="UP000215335"/>
    </source>
</evidence>
<organism evidence="2 3">
    <name type="scientific">Trichomalopsis sarcophagae</name>
    <dbReference type="NCBI Taxonomy" id="543379"/>
    <lineage>
        <taxon>Eukaryota</taxon>
        <taxon>Metazoa</taxon>
        <taxon>Ecdysozoa</taxon>
        <taxon>Arthropoda</taxon>
        <taxon>Hexapoda</taxon>
        <taxon>Insecta</taxon>
        <taxon>Pterygota</taxon>
        <taxon>Neoptera</taxon>
        <taxon>Endopterygota</taxon>
        <taxon>Hymenoptera</taxon>
        <taxon>Apocrita</taxon>
        <taxon>Proctotrupomorpha</taxon>
        <taxon>Chalcidoidea</taxon>
        <taxon>Pteromalidae</taxon>
        <taxon>Pteromalinae</taxon>
        <taxon>Trichomalopsis</taxon>
    </lineage>
</organism>